<dbReference type="RefSeq" id="XP_012653246.1">
    <property type="nucleotide sequence ID" value="XM_012797792.1"/>
</dbReference>
<dbReference type="GeneID" id="24440827"/>
<dbReference type="KEGG" id="tet:TTHERM_000827019"/>
<sequence>MQLQERSMNHGINFHKNKDRSQKQQRLKTLITYKTHLSSIIFKISTAYFAVQEQFKRMGRKISQKQINFIHNMQQISHQKIKFLNTILLLHRNLTGIQCSFILEQKEKSNTCFNRKNQIIQVSIDQDCFQIVLDRDLLKKYVLTFLSLKRLMLEMLLLL</sequence>
<feature type="region of interest" description="Disordered" evidence="1">
    <location>
        <begin position="1"/>
        <end position="25"/>
    </location>
</feature>
<protein>
    <submittedName>
        <fullName evidence="2">Uncharacterized protein</fullName>
    </submittedName>
</protein>
<evidence type="ECO:0000313" key="3">
    <source>
        <dbReference type="Proteomes" id="UP000009168"/>
    </source>
</evidence>
<keyword evidence="3" id="KW-1185">Reference proteome</keyword>
<organism evidence="2 3">
    <name type="scientific">Tetrahymena thermophila (strain SB210)</name>
    <dbReference type="NCBI Taxonomy" id="312017"/>
    <lineage>
        <taxon>Eukaryota</taxon>
        <taxon>Sar</taxon>
        <taxon>Alveolata</taxon>
        <taxon>Ciliophora</taxon>
        <taxon>Intramacronucleata</taxon>
        <taxon>Oligohymenophorea</taxon>
        <taxon>Hymenostomatida</taxon>
        <taxon>Tetrahymenina</taxon>
        <taxon>Tetrahymenidae</taxon>
        <taxon>Tetrahymena</taxon>
    </lineage>
</organism>
<gene>
    <name evidence="2" type="ORF">TTHERM_000827019</name>
</gene>
<evidence type="ECO:0000313" key="2">
    <source>
        <dbReference type="EMBL" id="EWS74218.1"/>
    </source>
</evidence>
<proteinExistence type="predicted"/>
<evidence type="ECO:0000256" key="1">
    <source>
        <dbReference type="SAM" id="MobiDB-lite"/>
    </source>
</evidence>
<dbReference type="AlphaFoldDB" id="W7XCE2"/>
<dbReference type="InParanoid" id="W7XCE2"/>
<feature type="compositionally biased region" description="Basic residues" evidence="1">
    <location>
        <begin position="13"/>
        <end position="25"/>
    </location>
</feature>
<dbReference type="EMBL" id="GG662692">
    <property type="protein sequence ID" value="EWS74218.1"/>
    <property type="molecule type" value="Genomic_DNA"/>
</dbReference>
<name>W7XCE2_TETTS</name>
<dbReference type="Proteomes" id="UP000009168">
    <property type="component" value="Unassembled WGS sequence"/>
</dbReference>
<reference evidence="3" key="1">
    <citation type="journal article" date="2006" name="PLoS Biol.">
        <title>Macronuclear genome sequence of the ciliate Tetrahymena thermophila, a model eukaryote.</title>
        <authorList>
            <person name="Eisen J.A."/>
            <person name="Coyne R.S."/>
            <person name="Wu M."/>
            <person name="Wu D."/>
            <person name="Thiagarajan M."/>
            <person name="Wortman J.R."/>
            <person name="Badger J.H."/>
            <person name="Ren Q."/>
            <person name="Amedeo P."/>
            <person name="Jones K.M."/>
            <person name="Tallon L.J."/>
            <person name="Delcher A.L."/>
            <person name="Salzberg S.L."/>
            <person name="Silva J.C."/>
            <person name="Haas B.J."/>
            <person name="Majoros W.H."/>
            <person name="Farzad M."/>
            <person name="Carlton J.M."/>
            <person name="Smith R.K. Jr."/>
            <person name="Garg J."/>
            <person name="Pearlman R.E."/>
            <person name="Karrer K.M."/>
            <person name="Sun L."/>
            <person name="Manning G."/>
            <person name="Elde N.C."/>
            <person name="Turkewitz A.P."/>
            <person name="Asai D.J."/>
            <person name="Wilkes D.E."/>
            <person name="Wang Y."/>
            <person name="Cai H."/>
            <person name="Collins K."/>
            <person name="Stewart B.A."/>
            <person name="Lee S.R."/>
            <person name="Wilamowska K."/>
            <person name="Weinberg Z."/>
            <person name="Ruzzo W.L."/>
            <person name="Wloga D."/>
            <person name="Gaertig J."/>
            <person name="Frankel J."/>
            <person name="Tsao C.-C."/>
            <person name="Gorovsky M.A."/>
            <person name="Keeling P.J."/>
            <person name="Waller R.F."/>
            <person name="Patron N.J."/>
            <person name="Cherry J.M."/>
            <person name="Stover N.A."/>
            <person name="Krieger C.J."/>
            <person name="del Toro C."/>
            <person name="Ryder H.F."/>
            <person name="Williamson S.C."/>
            <person name="Barbeau R.A."/>
            <person name="Hamilton E.P."/>
            <person name="Orias E."/>
        </authorList>
    </citation>
    <scope>NUCLEOTIDE SEQUENCE [LARGE SCALE GENOMIC DNA]</scope>
    <source>
        <strain evidence="3">SB210</strain>
    </source>
</reference>
<accession>W7XCE2</accession>